<gene>
    <name evidence="1" type="ORF">BRAPAZ1V2_A01P08640.2</name>
</gene>
<name>A0A8D9GTL0_BRACM</name>
<proteinExistence type="predicted"/>
<evidence type="ECO:0000313" key="1">
    <source>
        <dbReference type="EMBL" id="CAG7886788.1"/>
    </source>
</evidence>
<organism evidence="1 2">
    <name type="scientific">Brassica campestris</name>
    <name type="common">Field mustard</name>
    <dbReference type="NCBI Taxonomy" id="3711"/>
    <lineage>
        <taxon>Eukaryota</taxon>
        <taxon>Viridiplantae</taxon>
        <taxon>Streptophyta</taxon>
        <taxon>Embryophyta</taxon>
        <taxon>Tracheophyta</taxon>
        <taxon>Spermatophyta</taxon>
        <taxon>Magnoliopsida</taxon>
        <taxon>eudicotyledons</taxon>
        <taxon>Gunneridae</taxon>
        <taxon>Pentapetalae</taxon>
        <taxon>rosids</taxon>
        <taxon>malvids</taxon>
        <taxon>Brassicales</taxon>
        <taxon>Brassicaceae</taxon>
        <taxon>Brassiceae</taxon>
        <taxon>Brassica</taxon>
    </lineage>
</organism>
<dbReference type="EMBL" id="LS974617">
    <property type="protein sequence ID" value="CAG7886788.1"/>
    <property type="molecule type" value="Genomic_DNA"/>
</dbReference>
<dbReference type="SUPFAM" id="SSF117281">
    <property type="entry name" value="Kelch motif"/>
    <property type="match status" value="1"/>
</dbReference>
<evidence type="ECO:0000313" key="2">
    <source>
        <dbReference type="Proteomes" id="UP000694005"/>
    </source>
</evidence>
<protein>
    <submittedName>
        <fullName evidence="1">Uncharacterized protein</fullName>
    </submittedName>
</protein>
<dbReference type="AlphaFoldDB" id="A0A8D9GTL0"/>
<dbReference type="InterPro" id="IPR050354">
    <property type="entry name" value="F-box/kelch-repeat_ARATH"/>
</dbReference>
<dbReference type="InterPro" id="IPR015915">
    <property type="entry name" value="Kelch-typ_b-propeller"/>
</dbReference>
<dbReference type="Gramene" id="A01p08640.2_BraZ1">
    <property type="protein sequence ID" value="A01p08640.2_BraZ1.CDS"/>
    <property type="gene ID" value="A01g08640.2_BraZ1"/>
</dbReference>
<dbReference type="PANTHER" id="PTHR24414">
    <property type="entry name" value="F-BOX/KELCH-REPEAT PROTEIN SKIP4"/>
    <property type="match status" value="1"/>
</dbReference>
<reference evidence="1 2" key="1">
    <citation type="submission" date="2021-07" db="EMBL/GenBank/DDBJ databases">
        <authorList>
            <consortium name="Genoscope - CEA"/>
            <person name="William W."/>
        </authorList>
    </citation>
    <scope>NUCLEOTIDE SEQUENCE [LARGE SCALE GENOMIC DNA]</scope>
</reference>
<dbReference type="Gene3D" id="2.120.10.80">
    <property type="entry name" value="Kelch-type beta propeller"/>
    <property type="match status" value="1"/>
</dbReference>
<sequence>MERCRKDDDNWIEVLDIKTQTWSPLLSHGATEFRSGWFIIKLFRGNIYVIGSKNYVYDRNKDTWEVVKTHDLRFRFMWSPRFEENNEKSESRIWCAKIALEGSRNVVWGRVEWVNEVLTVTRSYKFLIGFDLRILERWYLFCLS</sequence>
<accession>A0A8D9GTL0</accession>
<dbReference type="Proteomes" id="UP000694005">
    <property type="component" value="Chromosome A01"/>
</dbReference>
<dbReference type="PANTHER" id="PTHR24414:SF144">
    <property type="entry name" value="F-BOX DOMAIN-CONTAINING PROTEIN"/>
    <property type="match status" value="1"/>
</dbReference>